<evidence type="ECO:0000313" key="7">
    <source>
        <dbReference type="EMBL" id="PVE45896.1"/>
    </source>
</evidence>
<evidence type="ECO:0000256" key="4">
    <source>
        <dbReference type="ARBA" id="ARBA00022833"/>
    </source>
</evidence>
<dbReference type="PANTHER" id="PTHR30096:SF0">
    <property type="entry name" value="4,5-DOPA DIOXYGENASE EXTRADIOL-LIKE PROTEIN"/>
    <property type="match status" value="1"/>
</dbReference>
<dbReference type="RefSeq" id="WP_107754878.1">
    <property type="nucleotide sequence ID" value="NZ_QBKF01000017.1"/>
</dbReference>
<accession>A0A2T7UML0</accession>
<dbReference type="PIRSF" id="PIRSF006157">
    <property type="entry name" value="Doxgns_DODA"/>
    <property type="match status" value="1"/>
</dbReference>
<reference evidence="7 8" key="1">
    <citation type="journal article" date="2011" name="Syst. Appl. Microbiol.">
        <title>Defluviimonas denitrificans gen. nov., sp. nov., and Pararhodobacter aggregans gen. nov., sp. nov., non-phototrophic Rhodobacteraceae from the biofilter of a marine aquaculture.</title>
        <authorList>
            <person name="Foesel B.U."/>
            <person name="Drake H.L."/>
            <person name="Schramm A."/>
        </authorList>
    </citation>
    <scope>NUCLEOTIDE SEQUENCE [LARGE SCALE GENOMIC DNA]</scope>
    <source>
        <strain evidence="7 8">D1-19</strain>
    </source>
</reference>
<sequence>MTRRMPTYFISHGGGPWPWLPQMRAQFRNLEASLKAMVAELPDLPKAVLVISGHWETEDFAVMSAAHPPMLYDYYGFPQETYSITYPAPGAPGDLAQRTASLLREAGLPTRLDARQGFDHGTFAPLYIMFPEANVPVYQVSMRHGYSPEEHFALGRALAPLRDEGVMIVGSGLSFHNLRMFGPAAKVPSEAFDTWLDDVLHEAPARRTQSLIEWEKAPYARVCHREEDHFVPLFAALGAAEGETATRIYHDVGLMGGVTASSYRFG</sequence>
<dbReference type="Gene3D" id="3.40.830.10">
    <property type="entry name" value="LigB-like"/>
    <property type="match status" value="1"/>
</dbReference>
<dbReference type="GO" id="GO:0008198">
    <property type="term" value="F:ferrous iron binding"/>
    <property type="evidence" value="ECO:0007669"/>
    <property type="project" value="InterPro"/>
</dbReference>
<dbReference type="OrthoDB" id="9790889at2"/>
<dbReference type="GO" id="GO:0016702">
    <property type="term" value="F:oxidoreductase activity, acting on single donors with incorporation of molecular oxygen, incorporation of two atoms of oxygen"/>
    <property type="evidence" value="ECO:0007669"/>
    <property type="project" value="UniProtKB-ARBA"/>
</dbReference>
<dbReference type="Proteomes" id="UP000244810">
    <property type="component" value="Unassembled WGS sequence"/>
</dbReference>
<name>A0A2T7UML0_9RHOB</name>
<keyword evidence="8" id="KW-1185">Reference proteome</keyword>
<evidence type="ECO:0000256" key="5">
    <source>
        <dbReference type="ARBA" id="ARBA00023002"/>
    </source>
</evidence>
<keyword evidence="5" id="KW-0560">Oxidoreductase</keyword>
<dbReference type="InterPro" id="IPR014436">
    <property type="entry name" value="Extradiol_dOase_DODA"/>
</dbReference>
<dbReference type="InterPro" id="IPR004183">
    <property type="entry name" value="Xdiol_dOase_suB"/>
</dbReference>
<dbReference type="CDD" id="cd07363">
    <property type="entry name" value="45_DOPA_Dioxygenase"/>
    <property type="match status" value="1"/>
</dbReference>
<proteinExistence type="inferred from homology"/>
<keyword evidence="4" id="KW-0862">Zinc</keyword>
<dbReference type="SUPFAM" id="SSF53213">
    <property type="entry name" value="LigB-like"/>
    <property type="match status" value="1"/>
</dbReference>
<dbReference type="PANTHER" id="PTHR30096">
    <property type="entry name" value="4,5-DOPA DIOXYGENASE EXTRADIOL-LIKE PROTEIN"/>
    <property type="match status" value="1"/>
</dbReference>
<comment type="similarity">
    <text evidence="2">Belongs to the DODA-type extradiol aromatic ring-opening dioxygenase family.</text>
</comment>
<keyword evidence="7" id="KW-0223">Dioxygenase</keyword>
<dbReference type="GO" id="GO:0008270">
    <property type="term" value="F:zinc ion binding"/>
    <property type="evidence" value="ECO:0007669"/>
    <property type="project" value="InterPro"/>
</dbReference>
<comment type="cofactor">
    <cofactor evidence="1">
        <name>Zn(2+)</name>
        <dbReference type="ChEBI" id="CHEBI:29105"/>
    </cofactor>
</comment>
<comment type="caution">
    <text evidence="7">The sequence shown here is derived from an EMBL/GenBank/DDBJ whole genome shotgun (WGS) entry which is preliminary data.</text>
</comment>
<protein>
    <submittedName>
        <fullName evidence="7">Dioxygenase</fullName>
    </submittedName>
</protein>
<evidence type="ECO:0000313" key="8">
    <source>
        <dbReference type="Proteomes" id="UP000244810"/>
    </source>
</evidence>
<gene>
    <name evidence="7" type="ORF">DDE23_18955</name>
</gene>
<dbReference type="AlphaFoldDB" id="A0A2T7UML0"/>
<organism evidence="7 8">
    <name type="scientific">Pararhodobacter aggregans</name>
    <dbReference type="NCBI Taxonomy" id="404875"/>
    <lineage>
        <taxon>Bacteria</taxon>
        <taxon>Pseudomonadati</taxon>
        <taxon>Pseudomonadota</taxon>
        <taxon>Alphaproteobacteria</taxon>
        <taxon>Rhodobacterales</taxon>
        <taxon>Paracoccaceae</taxon>
        <taxon>Pararhodobacter</taxon>
    </lineage>
</organism>
<evidence type="ECO:0000259" key="6">
    <source>
        <dbReference type="Pfam" id="PF02900"/>
    </source>
</evidence>
<evidence type="ECO:0000256" key="1">
    <source>
        <dbReference type="ARBA" id="ARBA00001947"/>
    </source>
</evidence>
<evidence type="ECO:0000256" key="2">
    <source>
        <dbReference type="ARBA" id="ARBA00007581"/>
    </source>
</evidence>
<feature type="domain" description="Extradiol ring-cleavage dioxygenase class III enzyme subunit B" evidence="6">
    <location>
        <begin position="34"/>
        <end position="265"/>
    </location>
</feature>
<dbReference type="EMBL" id="QDDR01000011">
    <property type="protein sequence ID" value="PVE45896.1"/>
    <property type="molecule type" value="Genomic_DNA"/>
</dbReference>
<keyword evidence="3" id="KW-0479">Metal-binding</keyword>
<evidence type="ECO:0000256" key="3">
    <source>
        <dbReference type="ARBA" id="ARBA00022723"/>
    </source>
</evidence>
<dbReference type="Pfam" id="PF02900">
    <property type="entry name" value="LigB"/>
    <property type="match status" value="1"/>
</dbReference>